<dbReference type="GO" id="GO:0006508">
    <property type="term" value="P:proteolysis"/>
    <property type="evidence" value="ECO:0007669"/>
    <property type="project" value="InterPro"/>
</dbReference>
<name>A0A7G5GS97_9BACT</name>
<accession>A0A7G5GS97</accession>
<dbReference type="KEGG" id="sfol:H3H32_27900"/>
<evidence type="ECO:0000259" key="1">
    <source>
        <dbReference type="Pfam" id="PF00082"/>
    </source>
</evidence>
<protein>
    <recommendedName>
        <fullName evidence="1">Peptidase S8/S53 domain-containing protein</fullName>
    </recommendedName>
</protein>
<evidence type="ECO:0000313" key="2">
    <source>
        <dbReference type="EMBL" id="QMW01739.1"/>
    </source>
</evidence>
<dbReference type="Pfam" id="PF00082">
    <property type="entry name" value="Peptidase_S8"/>
    <property type="match status" value="1"/>
</dbReference>
<keyword evidence="3" id="KW-1185">Reference proteome</keyword>
<dbReference type="AlphaFoldDB" id="A0A7G5GS97"/>
<dbReference type="Gene3D" id="3.40.50.200">
    <property type="entry name" value="Peptidase S8/S53 domain"/>
    <property type="match status" value="1"/>
</dbReference>
<proteinExistence type="predicted"/>
<reference evidence="2 3" key="1">
    <citation type="submission" date="2020-07" db="EMBL/GenBank/DDBJ databases">
        <title>Spirosoma foliorum sp. nov., isolated from the leaves on the Nejang mountain Korea, Republic of.</title>
        <authorList>
            <person name="Ho H."/>
            <person name="Lee Y.-J."/>
            <person name="Nurcahyanto D.-A."/>
            <person name="Kim S.-G."/>
        </authorList>
    </citation>
    <scope>NUCLEOTIDE SEQUENCE [LARGE SCALE GENOMIC DNA]</scope>
    <source>
        <strain evidence="2 3">PL0136</strain>
    </source>
</reference>
<dbReference type="RefSeq" id="WP_182459017.1">
    <property type="nucleotide sequence ID" value="NZ_CP059732.1"/>
</dbReference>
<evidence type="ECO:0000313" key="3">
    <source>
        <dbReference type="Proteomes" id="UP000515369"/>
    </source>
</evidence>
<dbReference type="InterPro" id="IPR000209">
    <property type="entry name" value="Peptidase_S8/S53_dom"/>
</dbReference>
<dbReference type="SUPFAM" id="SSF52743">
    <property type="entry name" value="Subtilisin-like"/>
    <property type="match status" value="1"/>
</dbReference>
<dbReference type="Proteomes" id="UP000515369">
    <property type="component" value="Chromosome"/>
</dbReference>
<feature type="domain" description="Peptidase S8/S53" evidence="1">
    <location>
        <begin position="143"/>
        <end position="253"/>
    </location>
</feature>
<gene>
    <name evidence="2" type="ORF">H3H32_27900</name>
</gene>
<dbReference type="GO" id="GO:0004252">
    <property type="term" value="F:serine-type endopeptidase activity"/>
    <property type="evidence" value="ECO:0007669"/>
    <property type="project" value="InterPro"/>
</dbReference>
<sequence length="302" mass="33015">MLLFSTDNWHPAPTDYPSLYLVDKEWYLWSATPTPTFGPFSYTRPAIDRNIVSVRQYAREFHSEKTLAVLKEIVPDFPPGKMTLISANRINQSPMFPWRTNIPEAIESIRFMTPPPGSVVMVNLSPVHGSSVLTDKYIGQQLVKLTASGCVVIVSAGNELQLLSADSIPSGNQVVVVGGYSAQSNTPESNYGPGVTSYMPVPISLTRYDVAMTYGQSSAATAQMAGVVLLMQNYAHSRSRFLTPSEVKSILSTRGKPISIQRDRQTVNSFTPVWSALRVGIDAKLTPPVSPIGRIPNMPPGN</sequence>
<organism evidence="2 3">
    <name type="scientific">Spirosoma foliorum</name>
    <dbReference type="NCBI Taxonomy" id="2710596"/>
    <lineage>
        <taxon>Bacteria</taxon>
        <taxon>Pseudomonadati</taxon>
        <taxon>Bacteroidota</taxon>
        <taxon>Cytophagia</taxon>
        <taxon>Cytophagales</taxon>
        <taxon>Cytophagaceae</taxon>
        <taxon>Spirosoma</taxon>
    </lineage>
</organism>
<dbReference type="InterPro" id="IPR036852">
    <property type="entry name" value="Peptidase_S8/S53_dom_sf"/>
</dbReference>
<dbReference type="EMBL" id="CP059732">
    <property type="protein sequence ID" value="QMW01739.1"/>
    <property type="molecule type" value="Genomic_DNA"/>
</dbReference>